<accession>A0AAV2RJR1</accession>
<evidence type="ECO:0000313" key="3">
    <source>
        <dbReference type="Proteomes" id="UP001497623"/>
    </source>
</evidence>
<evidence type="ECO:0008006" key="4">
    <source>
        <dbReference type="Google" id="ProtNLM"/>
    </source>
</evidence>
<dbReference type="AlphaFoldDB" id="A0AAV2RJR1"/>
<protein>
    <recommendedName>
        <fullName evidence="4">DDE-1 domain-containing protein</fullName>
    </recommendedName>
</protein>
<keyword evidence="3" id="KW-1185">Reference proteome</keyword>
<evidence type="ECO:0000256" key="1">
    <source>
        <dbReference type="SAM" id="MobiDB-lite"/>
    </source>
</evidence>
<evidence type="ECO:0000313" key="2">
    <source>
        <dbReference type="EMBL" id="CAL4124491.1"/>
    </source>
</evidence>
<name>A0AAV2RJR1_MEGNR</name>
<organism evidence="2 3">
    <name type="scientific">Meganyctiphanes norvegica</name>
    <name type="common">Northern krill</name>
    <name type="synonym">Thysanopoda norvegica</name>
    <dbReference type="NCBI Taxonomy" id="48144"/>
    <lineage>
        <taxon>Eukaryota</taxon>
        <taxon>Metazoa</taxon>
        <taxon>Ecdysozoa</taxon>
        <taxon>Arthropoda</taxon>
        <taxon>Crustacea</taxon>
        <taxon>Multicrustacea</taxon>
        <taxon>Malacostraca</taxon>
        <taxon>Eumalacostraca</taxon>
        <taxon>Eucarida</taxon>
        <taxon>Euphausiacea</taxon>
        <taxon>Euphausiidae</taxon>
        <taxon>Meganyctiphanes</taxon>
    </lineage>
</organism>
<dbReference type="EMBL" id="CAXKWB010022635">
    <property type="protein sequence ID" value="CAL4124491.1"/>
    <property type="molecule type" value="Genomic_DNA"/>
</dbReference>
<feature type="region of interest" description="Disordered" evidence="1">
    <location>
        <begin position="279"/>
        <end position="298"/>
    </location>
</feature>
<feature type="non-terminal residue" evidence="2">
    <location>
        <position position="391"/>
    </location>
</feature>
<dbReference type="Proteomes" id="UP001497623">
    <property type="component" value="Unassembled WGS sequence"/>
</dbReference>
<sequence>MDNATSHPPSLNDINDLIDVEKAGLIDKGTISYIANDITNPADTNTYIKGIENLVSNLQVLIVNLKNVSSGIKPSTAIKPSSEIKPCLSSIQQSETISDTPAAVPQPKNYAPNIDSASVLTEFFRSNSFFRGHRGEFKTPPVQRFSKSFDSNFDEMLHGSSFSDFARLLRKRVLQKVPTGNRSSVQPHTMGLKIPINSTQIGENTLPLIAICIEEQCLGEIVNQPRMIDLRSKNNGAYNAPRLDDIKVTLIEGERTMDPQFLVEQAKKARRQTELRFIQDSAQATEKSSSNKKRTTMKRKRVMPQMFYTQSLQYSRRRAADEQPAGCKHGRVNGASRHLLSQRSHFISYQTAKKPYSHTIQMADDALHVPTFNNDVLSYKLKCNKLIKCGC</sequence>
<reference evidence="2 3" key="1">
    <citation type="submission" date="2024-05" db="EMBL/GenBank/DDBJ databases">
        <authorList>
            <person name="Wallberg A."/>
        </authorList>
    </citation>
    <scope>NUCLEOTIDE SEQUENCE [LARGE SCALE GENOMIC DNA]</scope>
</reference>
<proteinExistence type="predicted"/>
<comment type="caution">
    <text evidence="2">The sequence shown here is derived from an EMBL/GenBank/DDBJ whole genome shotgun (WGS) entry which is preliminary data.</text>
</comment>
<gene>
    <name evidence="2" type="ORF">MNOR_LOCUS24553</name>
</gene>